<sequence>MLMELPDTEETPQTGLFLSASPHSSFDSREERSSLQSVPMSSRQANEVPRAKLNAEAEANGAKDDKDGNIVEGGESVDREFYRRFAVDRKILLNNAVADFRFHLEEPKKGTLTGNQLPILPINGMRAISGVQMDRYLACGPSKDPVLHRGYKLDREHMGKIPTNCPLPISVILAAPLAGSMSSAQRDLLEHMQQLCLAHYGDDEDPDEMTNCLQTFLDLLSDKDAGDMRNRMMTAMARNKKPHNADMTKLVSYVGKKIEIERDQLTSIIEMLRHRDQLSRDQADRLLDGLNQAIRDRQTGSIRLIEVQRAVIKVKLRMQGN</sequence>
<reference evidence="2 3" key="1">
    <citation type="journal article" date="2015" name="Genome Biol.">
        <title>Comparative genomics of Steinernema reveals deeply conserved gene regulatory networks.</title>
        <authorList>
            <person name="Dillman A.R."/>
            <person name="Macchietto M."/>
            <person name="Porter C.F."/>
            <person name="Rogers A."/>
            <person name="Williams B."/>
            <person name="Antoshechkin I."/>
            <person name="Lee M.M."/>
            <person name="Goodwin Z."/>
            <person name="Lu X."/>
            <person name="Lewis E.E."/>
            <person name="Goodrich-Blair H."/>
            <person name="Stock S.P."/>
            <person name="Adams B.J."/>
            <person name="Sternberg P.W."/>
            <person name="Mortazavi A."/>
        </authorList>
    </citation>
    <scope>NUCLEOTIDE SEQUENCE [LARGE SCALE GENOMIC DNA]</scope>
    <source>
        <strain evidence="2 3">ALL</strain>
    </source>
</reference>
<feature type="compositionally biased region" description="Acidic residues" evidence="1">
    <location>
        <begin position="1"/>
        <end position="10"/>
    </location>
</feature>
<keyword evidence="3" id="KW-1185">Reference proteome</keyword>
<organism evidence="2 3">
    <name type="scientific">Steinernema carpocapsae</name>
    <name type="common">Entomopathogenic nematode</name>
    <dbReference type="NCBI Taxonomy" id="34508"/>
    <lineage>
        <taxon>Eukaryota</taxon>
        <taxon>Metazoa</taxon>
        <taxon>Ecdysozoa</taxon>
        <taxon>Nematoda</taxon>
        <taxon>Chromadorea</taxon>
        <taxon>Rhabditida</taxon>
        <taxon>Tylenchina</taxon>
        <taxon>Panagrolaimomorpha</taxon>
        <taxon>Strongyloidoidea</taxon>
        <taxon>Steinernematidae</taxon>
        <taxon>Steinernema</taxon>
    </lineage>
</organism>
<evidence type="ECO:0000256" key="1">
    <source>
        <dbReference type="SAM" id="MobiDB-lite"/>
    </source>
</evidence>
<name>A0A4U5LU23_STECR</name>
<feature type="compositionally biased region" description="Polar residues" evidence="1">
    <location>
        <begin position="34"/>
        <end position="45"/>
    </location>
</feature>
<comment type="caution">
    <text evidence="2">The sequence shown here is derived from an EMBL/GenBank/DDBJ whole genome shotgun (WGS) entry which is preliminary data.</text>
</comment>
<feature type="region of interest" description="Disordered" evidence="1">
    <location>
        <begin position="1"/>
        <end position="50"/>
    </location>
</feature>
<dbReference type="EMBL" id="AZBU02000012">
    <property type="protein sequence ID" value="TKR59591.1"/>
    <property type="molecule type" value="Genomic_DNA"/>
</dbReference>
<protein>
    <submittedName>
        <fullName evidence="2">Uncharacterized protein</fullName>
    </submittedName>
</protein>
<dbReference type="OrthoDB" id="5860377at2759"/>
<evidence type="ECO:0000313" key="3">
    <source>
        <dbReference type="Proteomes" id="UP000298663"/>
    </source>
</evidence>
<accession>A0A4U5LU23</accession>
<dbReference type="Proteomes" id="UP000298663">
    <property type="component" value="Unassembled WGS sequence"/>
</dbReference>
<evidence type="ECO:0000313" key="2">
    <source>
        <dbReference type="EMBL" id="TKR59591.1"/>
    </source>
</evidence>
<gene>
    <name evidence="2" type="ORF">L596_029239</name>
</gene>
<reference evidence="2 3" key="2">
    <citation type="journal article" date="2019" name="G3 (Bethesda)">
        <title>Hybrid Assembly of the Genome of the Entomopathogenic Nematode Steinernema carpocapsae Identifies the X-Chromosome.</title>
        <authorList>
            <person name="Serra L."/>
            <person name="Macchietto M."/>
            <person name="Macias-Munoz A."/>
            <person name="McGill C.J."/>
            <person name="Rodriguez I.M."/>
            <person name="Rodriguez B."/>
            <person name="Murad R."/>
            <person name="Mortazavi A."/>
        </authorList>
    </citation>
    <scope>NUCLEOTIDE SEQUENCE [LARGE SCALE GENOMIC DNA]</scope>
    <source>
        <strain evidence="2 3">ALL</strain>
    </source>
</reference>
<feature type="compositionally biased region" description="Polar residues" evidence="1">
    <location>
        <begin position="11"/>
        <end position="25"/>
    </location>
</feature>
<proteinExistence type="predicted"/>
<dbReference type="AlphaFoldDB" id="A0A4U5LU23"/>